<feature type="compositionally biased region" description="Low complexity" evidence="1">
    <location>
        <begin position="861"/>
        <end position="873"/>
    </location>
</feature>
<feature type="region of interest" description="Disordered" evidence="1">
    <location>
        <begin position="1149"/>
        <end position="1173"/>
    </location>
</feature>
<gene>
    <name evidence="2" type="ORF">PCOR1329_LOCUS3684</name>
</gene>
<evidence type="ECO:0000313" key="2">
    <source>
        <dbReference type="EMBL" id="CAK0793365.1"/>
    </source>
</evidence>
<name>A0ABN9PK19_9DINO</name>
<evidence type="ECO:0008006" key="4">
    <source>
        <dbReference type="Google" id="ProtNLM"/>
    </source>
</evidence>
<comment type="caution">
    <text evidence="2">The sequence shown here is derived from an EMBL/GenBank/DDBJ whole genome shotgun (WGS) entry which is preliminary data.</text>
</comment>
<reference evidence="2" key="1">
    <citation type="submission" date="2023-10" db="EMBL/GenBank/DDBJ databases">
        <authorList>
            <person name="Chen Y."/>
            <person name="Shah S."/>
            <person name="Dougan E. K."/>
            <person name="Thang M."/>
            <person name="Chan C."/>
        </authorList>
    </citation>
    <scope>NUCLEOTIDE SEQUENCE [LARGE SCALE GENOMIC DNA]</scope>
</reference>
<dbReference type="Proteomes" id="UP001189429">
    <property type="component" value="Unassembled WGS sequence"/>
</dbReference>
<organism evidence="2 3">
    <name type="scientific">Prorocentrum cordatum</name>
    <dbReference type="NCBI Taxonomy" id="2364126"/>
    <lineage>
        <taxon>Eukaryota</taxon>
        <taxon>Sar</taxon>
        <taxon>Alveolata</taxon>
        <taxon>Dinophyceae</taxon>
        <taxon>Prorocentrales</taxon>
        <taxon>Prorocentraceae</taxon>
        <taxon>Prorocentrum</taxon>
    </lineage>
</organism>
<evidence type="ECO:0000313" key="3">
    <source>
        <dbReference type="Proteomes" id="UP001189429"/>
    </source>
</evidence>
<proteinExistence type="predicted"/>
<evidence type="ECO:0000256" key="1">
    <source>
        <dbReference type="SAM" id="MobiDB-lite"/>
    </source>
</evidence>
<feature type="compositionally biased region" description="Basic and acidic residues" evidence="1">
    <location>
        <begin position="1012"/>
        <end position="1021"/>
    </location>
</feature>
<feature type="region of interest" description="Disordered" evidence="1">
    <location>
        <begin position="816"/>
        <end position="873"/>
    </location>
</feature>
<feature type="compositionally biased region" description="Low complexity" evidence="1">
    <location>
        <begin position="830"/>
        <end position="839"/>
    </location>
</feature>
<protein>
    <recommendedName>
        <fullName evidence="4">C3H1-type domain-containing protein</fullName>
    </recommendedName>
</protein>
<feature type="region of interest" description="Disordered" evidence="1">
    <location>
        <begin position="1011"/>
        <end position="1088"/>
    </location>
</feature>
<sequence length="1213" mass="127496">MVCARGNSSMRECGECFSPGVGGVRVQLSFAGSCRHAELARRVDEFGGVARVPGRSTDSDLRDVSDQNICEGIARELEGDVYRASAWAPPRATFVTELALRSESGPGRCGLRGVSQKDRKRLRENALLALRAAAGLRCAVERGQPCFREATVPLGGAPSPSSWTSFPRPTLFAFFGAVAAGRPTERNRRSAYPNASSIRGSTKLRGADRADQRMVGEDILLGGPQRAADSVRKVPSLGAVGAEVREALSEMSDRHPDMASAAREALGQGGASQWPSDEMVEWARRRLAQVVKADDGESVADGHLATIVRPGLLGAWRRAAGDPDDRPSWRCREGAPTGFWEASLPRSVLPAVLDDAEDPGGLATEEGFGNPADVEDDDEAAELVAEHEKKGCVVGFATQVIEEERLAKIRWGIAFNCRWGGLAAFSQGSERAILPRISTVAFDSFELSVQPGGLFFAAELRGRLFAILRAAQGSRGAPLLWAMVAALVCFLTQGALVLDVALLSCCVDDPIVALAGAPRERACCVALVVYCWLSLGFPLSFEKGLFGGSVAWAPSTFPRRSAQVADSWGPRARVEIRVKIKKAIAMDVLAASGDSLQSNDRICAAKCARVASLACVLTPFHWHLRAGRGVIERVFDSDASRGVGLQIDAGTDAGPLGPGAMLLVSGRVDEFIADPLTQLDVENFGLPIGANLAACEVALDAAETARGPDVCERALALLAAVGISLSLVMPLARLGGDVMRRCVAEAPLKCLAAEFRARVAAIEARAGDCRGLQRPAYALDEADHDNIVLIGLGRVACSWGHGVRLGLAEAARRSAPRAMGPGGTAPGESPRAAALAPRACRSGRPRPPRAQCWGPEGEEVATSAGQSSTSLASSASTERLVCSDASEANGQSGEFATVPCVKNTFLELVSRETAPSEAYRSQSCPAIFCRGTAQDWGRRDGRPAVPAAARVAGDPAAQAAAGRPLAYPALPSEHEARTCRPCVFFHAQRCANDLACSFCHLCDAGEIRGQTKTREARRDPEADQGEAGEAAEGQAGRARAVRPRQRAGRLSAGPGLLGGAGDSSEGWRASEKPRRPLRGPSPAQVPPSLAAEGLAQNGTAASRRVSRGPPARHAACRLPGGACICVASAAFDTRPPLALRAAGKAGGVQRSPCGLRARSGPPGQSVARQSSTGRCFGSPDPDVLWTSGGSPNYFQRLPASWFCLLLPTDGYTG</sequence>
<feature type="compositionally biased region" description="Low complexity" evidence="1">
    <location>
        <begin position="1025"/>
        <end position="1038"/>
    </location>
</feature>
<keyword evidence="3" id="KW-1185">Reference proteome</keyword>
<feature type="region of interest" description="Disordered" evidence="1">
    <location>
        <begin position="185"/>
        <end position="209"/>
    </location>
</feature>
<accession>A0ABN9PK19</accession>
<dbReference type="EMBL" id="CAUYUJ010000947">
    <property type="protein sequence ID" value="CAK0793365.1"/>
    <property type="molecule type" value="Genomic_DNA"/>
</dbReference>